<dbReference type="EMBL" id="JNCF01000005">
    <property type="protein sequence ID" value="KGP64093.1"/>
    <property type="molecule type" value="Genomic_DNA"/>
</dbReference>
<dbReference type="InterPro" id="IPR029060">
    <property type="entry name" value="PIN-like_dom_sf"/>
</dbReference>
<proteinExistence type="predicted"/>
<comment type="caution">
    <text evidence="1">The sequence shown here is derived from an EMBL/GenBank/DDBJ whole genome shotgun (WGS) entry which is preliminary data.</text>
</comment>
<sequence length="165" mass="18875">MKYLLDSNAFIQAHKTYYGMLICPGFWDWILHANNNKDISSIKFVQDELETGNDELAKWAKDNSHIFLPIDDESTQQAMQQVVNHVYSLTNLKTGAVDQFLKGADPWLIAKAMVSNATVVTQETIDLNAKKIIKIPNVCQHFRINYINTFELLHLLQAQFIMSNS</sequence>
<keyword evidence="2" id="KW-1185">Reference proteome</keyword>
<dbReference type="OrthoDB" id="338425at2"/>
<accession>A0A0A2T9J5</accession>
<dbReference type="InterPro" id="IPR016541">
    <property type="entry name" value="UCP008505"/>
</dbReference>
<evidence type="ECO:0000313" key="2">
    <source>
        <dbReference type="Proteomes" id="UP000054422"/>
    </source>
</evidence>
<gene>
    <name evidence="1" type="ORF">EP47_08070</name>
</gene>
<dbReference type="STRING" id="1498499.EP47_08070"/>
<dbReference type="Pfam" id="PF14367">
    <property type="entry name" value="DUF4411"/>
    <property type="match status" value="1"/>
</dbReference>
<reference evidence="1 2" key="1">
    <citation type="submission" date="2014-05" db="EMBL/GenBank/DDBJ databases">
        <authorList>
            <person name="Rizzardi K."/>
            <person name="Winiecka-Krusnell J."/>
            <person name="Ramliden M."/>
            <person name="Alm E."/>
            <person name="Andersson S."/>
            <person name="Byfors S."/>
        </authorList>
    </citation>
    <scope>NUCLEOTIDE SEQUENCE [LARGE SCALE GENOMIC DNA]</scope>
    <source>
        <strain evidence="1 2">LEGN</strain>
    </source>
</reference>
<name>A0A0A2T9J5_9GAMM</name>
<organism evidence="1 2">
    <name type="scientific">Legionella norrlandica</name>
    <dbReference type="NCBI Taxonomy" id="1498499"/>
    <lineage>
        <taxon>Bacteria</taxon>
        <taxon>Pseudomonadati</taxon>
        <taxon>Pseudomonadota</taxon>
        <taxon>Gammaproteobacteria</taxon>
        <taxon>Legionellales</taxon>
        <taxon>Legionellaceae</taxon>
        <taxon>Legionella</taxon>
    </lineage>
</organism>
<dbReference type="RefSeq" id="WP_014843114.1">
    <property type="nucleotide sequence ID" value="NZ_JNCF01000005.1"/>
</dbReference>
<dbReference type="PIRSF" id="PIRSF008505">
    <property type="entry name" value="UCP008505"/>
    <property type="match status" value="1"/>
</dbReference>
<evidence type="ECO:0000313" key="1">
    <source>
        <dbReference type="EMBL" id="KGP64093.1"/>
    </source>
</evidence>
<evidence type="ECO:0008006" key="3">
    <source>
        <dbReference type="Google" id="ProtNLM"/>
    </source>
</evidence>
<dbReference type="SUPFAM" id="SSF88723">
    <property type="entry name" value="PIN domain-like"/>
    <property type="match status" value="1"/>
</dbReference>
<dbReference type="Proteomes" id="UP000054422">
    <property type="component" value="Unassembled WGS sequence"/>
</dbReference>
<protein>
    <recommendedName>
        <fullName evidence="3">Twitching motility protein PilT</fullName>
    </recommendedName>
</protein>
<dbReference type="AlphaFoldDB" id="A0A0A2T9J5"/>